<dbReference type="AlphaFoldDB" id="A0A916STA0"/>
<reference evidence="2" key="1">
    <citation type="journal article" date="2014" name="Int. J. Syst. Evol. Microbiol.">
        <title>Complete genome sequence of Corynebacterium casei LMG S-19264T (=DSM 44701T), isolated from a smear-ripened cheese.</title>
        <authorList>
            <consortium name="US DOE Joint Genome Institute (JGI-PGF)"/>
            <person name="Walter F."/>
            <person name="Albersmeier A."/>
            <person name="Kalinowski J."/>
            <person name="Ruckert C."/>
        </authorList>
    </citation>
    <scope>NUCLEOTIDE SEQUENCE</scope>
    <source>
        <strain evidence="2">CGMCC 1.15330</strain>
    </source>
</reference>
<organism evidence="2 3">
    <name type="scientific">Sphingomonas metalli</name>
    <dbReference type="NCBI Taxonomy" id="1779358"/>
    <lineage>
        <taxon>Bacteria</taxon>
        <taxon>Pseudomonadati</taxon>
        <taxon>Pseudomonadota</taxon>
        <taxon>Alphaproteobacteria</taxon>
        <taxon>Sphingomonadales</taxon>
        <taxon>Sphingomonadaceae</taxon>
        <taxon>Sphingomonas</taxon>
    </lineage>
</organism>
<sequence length="66" mass="7520">MSLPHRIPASARVTVRARDWDTRRHMPTPLNERIAPMSRARRSENRDGAWAMLIVFVTVVLIAGVL</sequence>
<reference evidence="2" key="2">
    <citation type="submission" date="2020-09" db="EMBL/GenBank/DDBJ databases">
        <authorList>
            <person name="Sun Q."/>
            <person name="Zhou Y."/>
        </authorList>
    </citation>
    <scope>NUCLEOTIDE SEQUENCE</scope>
    <source>
        <strain evidence="2">CGMCC 1.15330</strain>
    </source>
</reference>
<evidence type="ECO:0000313" key="3">
    <source>
        <dbReference type="Proteomes" id="UP000623067"/>
    </source>
</evidence>
<proteinExistence type="predicted"/>
<keyword evidence="1" id="KW-1133">Transmembrane helix</keyword>
<keyword evidence="3" id="KW-1185">Reference proteome</keyword>
<comment type="caution">
    <text evidence="2">The sequence shown here is derived from an EMBL/GenBank/DDBJ whole genome shotgun (WGS) entry which is preliminary data.</text>
</comment>
<accession>A0A916STA0</accession>
<evidence type="ECO:0000256" key="1">
    <source>
        <dbReference type="SAM" id="Phobius"/>
    </source>
</evidence>
<keyword evidence="1" id="KW-0472">Membrane</keyword>
<name>A0A916STA0_9SPHN</name>
<dbReference type="Proteomes" id="UP000623067">
    <property type="component" value="Unassembled WGS sequence"/>
</dbReference>
<dbReference type="RefSeq" id="WP_188656598.1">
    <property type="nucleotide sequence ID" value="NZ_BMIH01000001.1"/>
</dbReference>
<keyword evidence="1" id="KW-0812">Transmembrane</keyword>
<protein>
    <submittedName>
        <fullName evidence="2">Uncharacterized protein</fullName>
    </submittedName>
</protein>
<gene>
    <name evidence="2" type="ORF">GCM10011380_00240</name>
</gene>
<dbReference type="EMBL" id="BMIH01000001">
    <property type="protein sequence ID" value="GGB14787.1"/>
    <property type="molecule type" value="Genomic_DNA"/>
</dbReference>
<evidence type="ECO:0000313" key="2">
    <source>
        <dbReference type="EMBL" id="GGB14787.1"/>
    </source>
</evidence>
<feature type="transmembrane region" description="Helical" evidence="1">
    <location>
        <begin position="48"/>
        <end position="65"/>
    </location>
</feature>